<dbReference type="Proteomes" id="UP001186944">
    <property type="component" value="Unassembled WGS sequence"/>
</dbReference>
<dbReference type="GO" id="GO:0016020">
    <property type="term" value="C:membrane"/>
    <property type="evidence" value="ECO:0007669"/>
    <property type="project" value="TreeGrafter"/>
</dbReference>
<evidence type="ECO:0000313" key="5">
    <source>
        <dbReference type="Proteomes" id="UP001186944"/>
    </source>
</evidence>
<feature type="signal peptide" evidence="2">
    <location>
        <begin position="1"/>
        <end position="16"/>
    </location>
</feature>
<feature type="domain" description="Reelin" evidence="3">
    <location>
        <begin position="7"/>
        <end position="183"/>
    </location>
</feature>
<dbReference type="FunFam" id="2.60.40.4060:FF:000003">
    <property type="entry name" value="Ferric chelate reductase 1"/>
    <property type="match status" value="1"/>
</dbReference>
<dbReference type="CDD" id="cd08544">
    <property type="entry name" value="Reeler"/>
    <property type="match status" value="1"/>
</dbReference>
<evidence type="ECO:0000256" key="2">
    <source>
        <dbReference type="SAM" id="SignalP"/>
    </source>
</evidence>
<gene>
    <name evidence="4" type="ORF">FSP39_015540</name>
</gene>
<reference evidence="4" key="1">
    <citation type="submission" date="2019-08" db="EMBL/GenBank/DDBJ databases">
        <title>The improved chromosome-level genome for the pearl oyster Pinctada fucata martensii using PacBio sequencing and Hi-C.</title>
        <authorList>
            <person name="Zheng Z."/>
        </authorList>
    </citation>
    <scope>NUCLEOTIDE SEQUENCE</scope>
    <source>
        <strain evidence="4">ZZ-2019</strain>
        <tissue evidence="4">Adductor muscle</tissue>
    </source>
</reference>
<feature type="chain" id="PRO_5041717997" description="Reelin domain-containing protein" evidence="2">
    <location>
        <begin position="17"/>
        <end position="202"/>
    </location>
</feature>
<dbReference type="InterPro" id="IPR002861">
    <property type="entry name" value="Reeler_dom"/>
</dbReference>
<dbReference type="PANTHER" id="PTHR45828">
    <property type="entry name" value="CYTOCHROME B561/FERRIC REDUCTASE TRANSMEMBRANE"/>
    <property type="match status" value="1"/>
</dbReference>
<sequence length="202" mass="22048">MYTVLSLLSLVTMTHAFPAGPPLERCQDMIPGHGPQPQTGASPYTVTMNTTSYSANDVIEVTVTATSGNFRGVFVQARPMCGNTNIAVGTFNLEQGEDKLQLLDCNGNTASAVAHRNNADVTNRTFYWRAPSQSVGHIYFRSTFVQTRPVFWVGVQSPRLQDPTVTSTTCPTNNNNGNSATSRTPEVVTLIIMAIFLRMTRL</sequence>
<dbReference type="InterPro" id="IPR051237">
    <property type="entry name" value="Ferric-chelate_Red/DefProt"/>
</dbReference>
<organism evidence="4 5">
    <name type="scientific">Pinctada imbricata</name>
    <name type="common">Atlantic pearl-oyster</name>
    <name type="synonym">Pinctada martensii</name>
    <dbReference type="NCBI Taxonomy" id="66713"/>
    <lineage>
        <taxon>Eukaryota</taxon>
        <taxon>Metazoa</taxon>
        <taxon>Spiralia</taxon>
        <taxon>Lophotrochozoa</taxon>
        <taxon>Mollusca</taxon>
        <taxon>Bivalvia</taxon>
        <taxon>Autobranchia</taxon>
        <taxon>Pteriomorphia</taxon>
        <taxon>Pterioida</taxon>
        <taxon>Pterioidea</taxon>
        <taxon>Pteriidae</taxon>
        <taxon>Pinctada</taxon>
    </lineage>
</organism>
<proteinExistence type="predicted"/>
<keyword evidence="2" id="KW-0732">Signal</keyword>
<dbReference type="Pfam" id="PF02014">
    <property type="entry name" value="Reeler"/>
    <property type="match status" value="1"/>
</dbReference>
<dbReference type="InterPro" id="IPR042307">
    <property type="entry name" value="Reeler_sf"/>
</dbReference>
<accession>A0AA88XZJ8</accession>
<protein>
    <recommendedName>
        <fullName evidence="3">Reelin domain-containing protein</fullName>
    </recommendedName>
</protein>
<evidence type="ECO:0000313" key="4">
    <source>
        <dbReference type="EMBL" id="KAK3095512.1"/>
    </source>
</evidence>
<dbReference type="EMBL" id="VSWD01000008">
    <property type="protein sequence ID" value="KAK3095512.1"/>
    <property type="molecule type" value="Genomic_DNA"/>
</dbReference>
<dbReference type="PROSITE" id="PS51019">
    <property type="entry name" value="REELIN"/>
    <property type="match status" value="1"/>
</dbReference>
<dbReference type="AlphaFoldDB" id="A0AA88XZJ8"/>
<feature type="region of interest" description="Disordered" evidence="1">
    <location>
        <begin position="163"/>
        <end position="182"/>
    </location>
</feature>
<evidence type="ECO:0000259" key="3">
    <source>
        <dbReference type="PROSITE" id="PS51019"/>
    </source>
</evidence>
<dbReference type="PANTHER" id="PTHR45828:SF45">
    <property type="entry name" value="REELIN DOMAIN-CONTAINING PROTEIN"/>
    <property type="match status" value="1"/>
</dbReference>
<dbReference type="Gene3D" id="2.60.40.4060">
    <property type="entry name" value="Reeler domain"/>
    <property type="match status" value="1"/>
</dbReference>
<comment type="caution">
    <text evidence="4">The sequence shown here is derived from an EMBL/GenBank/DDBJ whole genome shotgun (WGS) entry which is preliminary data.</text>
</comment>
<evidence type="ECO:0000256" key="1">
    <source>
        <dbReference type="SAM" id="MobiDB-lite"/>
    </source>
</evidence>
<keyword evidence="5" id="KW-1185">Reference proteome</keyword>
<name>A0AA88XZJ8_PINIB</name>